<evidence type="ECO:0000256" key="1">
    <source>
        <dbReference type="SAM" id="MobiDB-lite"/>
    </source>
</evidence>
<organism evidence="2 3">
    <name type="scientific">Roridomyces roridus</name>
    <dbReference type="NCBI Taxonomy" id="1738132"/>
    <lineage>
        <taxon>Eukaryota</taxon>
        <taxon>Fungi</taxon>
        <taxon>Dikarya</taxon>
        <taxon>Basidiomycota</taxon>
        <taxon>Agaricomycotina</taxon>
        <taxon>Agaricomycetes</taxon>
        <taxon>Agaricomycetidae</taxon>
        <taxon>Agaricales</taxon>
        <taxon>Marasmiineae</taxon>
        <taxon>Mycenaceae</taxon>
        <taxon>Roridomyces</taxon>
    </lineage>
</organism>
<dbReference type="AlphaFoldDB" id="A0AAD7B7A8"/>
<reference evidence="2" key="1">
    <citation type="submission" date="2023-03" db="EMBL/GenBank/DDBJ databases">
        <title>Massive genome expansion in bonnet fungi (Mycena s.s.) driven by repeated elements and novel gene families across ecological guilds.</title>
        <authorList>
            <consortium name="Lawrence Berkeley National Laboratory"/>
            <person name="Harder C.B."/>
            <person name="Miyauchi S."/>
            <person name="Viragh M."/>
            <person name="Kuo A."/>
            <person name="Thoen E."/>
            <person name="Andreopoulos B."/>
            <person name="Lu D."/>
            <person name="Skrede I."/>
            <person name="Drula E."/>
            <person name="Henrissat B."/>
            <person name="Morin E."/>
            <person name="Kohler A."/>
            <person name="Barry K."/>
            <person name="LaButti K."/>
            <person name="Morin E."/>
            <person name="Salamov A."/>
            <person name="Lipzen A."/>
            <person name="Mereny Z."/>
            <person name="Hegedus B."/>
            <person name="Baldrian P."/>
            <person name="Stursova M."/>
            <person name="Weitz H."/>
            <person name="Taylor A."/>
            <person name="Grigoriev I.V."/>
            <person name="Nagy L.G."/>
            <person name="Martin F."/>
            <person name="Kauserud H."/>
        </authorList>
    </citation>
    <scope>NUCLEOTIDE SEQUENCE</scope>
    <source>
        <strain evidence="2">9284</strain>
    </source>
</reference>
<feature type="compositionally biased region" description="Basic and acidic residues" evidence="1">
    <location>
        <begin position="193"/>
        <end position="205"/>
    </location>
</feature>
<dbReference type="EMBL" id="JARKIF010000031">
    <property type="protein sequence ID" value="KAJ7612204.1"/>
    <property type="molecule type" value="Genomic_DNA"/>
</dbReference>
<proteinExistence type="predicted"/>
<feature type="region of interest" description="Disordered" evidence="1">
    <location>
        <begin position="188"/>
        <end position="248"/>
    </location>
</feature>
<feature type="compositionally biased region" description="Low complexity" evidence="1">
    <location>
        <begin position="228"/>
        <end position="239"/>
    </location>
</feature>
<comment type="caution">
    <text evidence="2">The sequence shown here is derived from an EMBL/GenBank/DDBJ whole genome shotgun (WGS) entry which is preliminary data.</text>
</comment>
<accession>A0AAD7B7A8</accession>
<evidence type="ECO:0000313" key="2">
    <source>
        <dbReference type="EMBL" id="KAJ7612204.1"/>
    </source>
</evidence>
<dbReference type="Proteomes" id="UP001221142">
    <property type="component" value="Unassembled WGS sequence"/>
</dbReference>
<feature type="compositionally biased region" description="Basic residues" evidence="1">
    <location>
        <begin position="152"/>
        <end position="166"/>
    </location>
</feature>
<protein>
    <submittedName>
        <fullName evidence="2">Uncharacterized protein</fullName>
    </submittedName>
</protein>
<sequence length="248" mass="27170">MPPKPFDVKQVAKLFDDTISQIRAENGNLRGDAVDWLKAARKKVMNGLERSYSELAQSVGNPLLRPAWIDGATSLALYSDEIPPAMAAYTPAFVDNLQNLLVDCGFNASAQGLGVPFYKIVIEIMFPAPPPGVAQGAVVPRTMEVDDEFSKFSKKKNHGNNKSKNKKGGEDEDEKKPAFMAEGFGQLLTTVREGTKSEAPEDSVGKKRRRTAVKQEEEDTDGRRLRSATRASSTATVRASTRKRVKLA</sequence>
<name>A0AAD7B7A8_9AGAR</name>
<evidence type="ECO:0000313" key="3">
    <source>
        <dbReference type="Proteomes" id="UP001221142"/>
    </source>
</evidence>
<keyword evidence="3" id="KW-1185">Reference proteome</keyword>
<feature type="region of interest" description="Disordered" evidence="1">
    <location>
        <begin position="149"/>
        <end position="174"/>
    </location>
</feature>
<gene>
    <name evidence="2" type="ORF">FB45DRAFT_1009414</name>
</gene>